<name>A0AAJ7SDE7_9ACAR</name>
<gene>
    <name evidence="2" type="primary">LOC114828069</name>
</gene>
<protein>
    <submittedName>
        <fullName evidence="2">Uncharacterized protein LOC114828069</fullName>
    </submittedName>
</protein>
<evidence type="ECO:0000313" key="2">
    <source>
        <dbReference type="RefSeq" id="XP_028966574.1"/>
    </source>
</evidence>
<dbReference type="GeneID" id="114828069"/>
<dbReference type="RefSeq" id="XP_028966574.1">
    <property type="nucleotide sequence ID" value="XM_029110741.1"/>
</dbReference>
<accession>A0AAJ7SDE7</accession>
<dbReference type="Proteomes" id="UP000694867">
    <property type="component" value="Unplaced"/>
</dbReference>
<evidence type="ECO:0000313" key="1">
    <source>
        <dbReference type="Proteomes" id="UP000694867"/>
    </source>
</evidence>
<dbReference type="KEGG" id="goe:114828069"/>
<reference evidence="2" key="1">
    <citation type="submission" date="2025-08" db="UniProtKB">
        <authorList>
            <consortium name="RefSeq"/>
        </authorList>
    </citation>
    <scope>IDENTIFICATION</scope>
</reference>
<organism evidence="1 2">
    <name type="scientific">Galendromus occidentalis</name>
    <name type="common">western predatory mite</name>
    <dbReference type="NCBI Taxonomy" id="34638"/>
    <lineage>
        <taxon>Eukaryota</taxon>
        <taxon>Metazoa</taxon>
        <taxon>Ecdysozoa</taxon>
        <taxon>Arthropoda</taxon>
        <taxon>Chelicerata</taxon>
        <taxon>Arachnida</taxon>
        <taxon>Acari</taxon>
        <taxon>Parasitiformes</taxon>
        <taxon>Mesostigmata</taxon>
        <taxon>Gamasina</taxon>
        <taxon>Phytoseioidea</taxon>
        <taxon>Phytoseiidae</taxon>
        <taxon>Typhlodrominae</taxon>
        <taxon>Galendromus</taxon>
    </lineage>
</organism>
<sequence length="267" mass="31624">MTSYEEITRVVISREKKYGVPEPWKFDIEMEIGPERIPYQVVKVIKKDSPVNKKTVTLERWDIILGVERSITIGERPKTVKQMIRMTGTSCRLTLLRPNLYTMGEKEPFRFRNLCLETLRKCNPIVVVVEMTKRHNCEWPSYGFETFKVAERDGPERFFRAEIVRHVFHLNVVGRMDKIDQIEMIRKELWKTFKDRGTVENELESAEPVEDRKLALWNRIYMGDVLLKLNDFLLFDNEDFVNLRIEIKEKVALTVLPLSPLRSFLRS</sequence>
<proteinExistence type="predicted"/>
<keyword evidence="1" id="KW-1185">Reference proteome</keyword>
<dbReference type="AlphaFoldDB" id="A0AAJ7SDE7"/>